<keyword evidence="7" id="KW-0464">Manganese</keyword>
<dbReference type="CTD" id="8232876"/>
<dbReference type="GeneID" id="8232876"/>
<dbReference type="AlphaFoldDB" id="E0VB44"/>
<dbReference type="Proteomes" id="UP000009046">
    <property type="component" value="Unassembled WGS sequence"/>
</dbReference>
<keyword evidence="5 14" id="KW-0378">Hydrolase</keyword>
<dbReference type="eggNOG" id="ENOG502QWT5">
    <property type="taxonomic scope" value="Eukaryota"/>
</dbReference>
<evidence type="ECO:0000256" key="6">
    <source>
        <dbReference type="ARBA" id="ARBA00022842"/>
    </source>
</evidence>
<dbReference type="SUPFAM" id="SSF55811">
    <property type="entry name" value="Nudix"/>
    <property type="match status" value="1"/>
</dbReference>
<dbReference type="RefSeq" id="XP_002423338.1">
    <property type="nucleotide sequence ID" value="XM_002423293.1"/>
</dbReference>
<evidence type="ECO:0000259" key="13">
    <source>
        <dbReference type="PROSITE" id="PS51462"/>
    </source>
</evidence>
<comment type="cofactor">
    <cofactor evidence="1">
        <name>Mn(2+)</name>
        <dbReference type="ChEBI" id="CHEBI:29035"/>
    </cofactor>
</comment>
<dbReference type="InParanoid" id="E0VB44"/>
<evidence type="ECO:0000256" key="3">
    <source>
        <dbReference type="ARBA" id="ARBA00005582"/>
    </source>
</evidence>
<evidence type="ECO:0000256" key="12">
    <source>
        <dbReference type="ARBA" id="ARBA00093663"/>
    </source>
</evidence>
<dbReference type="EnsemblMetazoa" id="PHUM050980-RA">
    <property type="protein sequence ID" value="PHUM050980-PA"/>
    <property type="gene ID" value="PHUM050980"/>
</dbReference>
<dbReference type="PROSITE" id="PS51462">
    <property type="entry name" value="NUDIX"/>
    <property type="match status" value="1"/>
</dbReference>
<evidence type="ECO:0000313" key="14">
    <source>
        <dbReference type="EMBL" id="EEB10600.1"/>
    </source>
</evidence>
<gene>
    <name evidence="15" type="primary">8232876</name>
    <name evidence="14" type="ORF">Phum_PHUM050980</name>
</gene>
<sequence>MSRCIVAIKKSNTNYVVPIFSDCLLEYFGKDSMSASVNFTIRNGMIELEENQNGYELSHSPACPIKLSSESNPSITNNNNNEQINEKISVATSVVIESSDSHVLLTKRAQHMRTSPNVWVTPGGHIENNESVYSAGIREVQEETGLDISNGKISVLGLWENVYPLLLGIGSPKNHNLVVYTHVLLDENHKELTNKIKPDINEVDSFCWLHGSVILQMTKTKSIFKSFGKQYSINNEKIVEKNVQYDQMFNAWLWTRSQPYSGVLYCLRKWLKEKYKDRVSKF</sequence>
<dbReference type="GO" id="GO:0140933">
    <property type="term" value="F:5'-(N(7)-methylguanosine 5'-triphospho)-[mRNA] hydrolase activity"/>
    <property type="evidence" value="ECO:0007669"/>
    <property type="project" value="UniProtKB-EC"/>
</dbReference>
<dbReference type="CDD" id="cd04694">
    <property type="entry name" value="NUDIX_Nudt17"/>
    <property type="match status" value="1"/>
</dbReference>
<keyword evidence="4" id="KW-0479">Metal-binding</keyword>
<accession>E0VB44</accession>
<comment type="catalytic activity">
    <reaction evidence="9">
        <text>a 5'-end (N(7)-methyl 5'-triphosphoguanosine)-ribonucleoside in mRNA + H2O = N(7)-methyl-GDP + a 5'-end phospho-ribonucleoside in mRNA + 2 H(+)</text>
        <dbReference type="Rhea" id="RHEA:67484"/>
        <dbReference type="Rhea" id="RHEA-COMP:15692"/>
        <dbReference type="Rhea" id="RHEA-COMP:17167"/>
        <dbReference type="ChEBI" id="CHEBI:15377"/>
        <dbReference type="ChEBI" id="CHEBI:15378"/>
        <dbReference type="ChEBI" id="CHEBI:63714"/>
        <dbReference type="ChEBI" id="CHEBI:138282"/>
        <dbReference type="ChEBI" id="CHEBI:156461"/>
        <dbReference type="EC" id="3.6.1.62"/>
    </reaction>
</comment>
<dbReference type="Pfam" id="PF00293">
    <property type="entry name" value="NUDIX"/>
    <property type="match status" value="1"/>
</dbReference>
<dbReference type="KEGG" id="phu:Phum_PHUM050980"/>
<protein>
    <recommendedName>
        <fullName evidence="11">m7GpppN-mRNA hydrolase NUDT17</fullName>
        <ecNumber evidence="8">3.6.1.62</ecNumber>
    </recommendedName>
    <alternativeName>
        <fullName evidence="12">Nucleoside diphosphate-linked moiety X motif 17</fullName>
    </alternativeName>
</protein>
<comment type="function">
    <text evidence="10">Acts as a decapping enzyme capable of hydrolyzing monomethylated capped RNAs (in vitro). Hydrolyzes monomethylated capped RNA after alpha and beta phosphates to form N(7)-methyl-GDP. Shows low activity towards unmethylated capped RNA.</text>
</comment>
<dbReference type="VEuPathDB" id="VectorBase:PHUM050980"/>
<dbReference type="HOGENOM" id="CLU_061877_0_0_1"/>
<dbReference type="EMBL" id="DS235021">
    <property type="protein sequence ID" value="EEB10600.1"/>
    <property type="molecule type" value="Genomic_DNA"/>
</dbReference>
<dbReference type="InterPro" id="IPR015797">
    <property type="entry name" value="NUDIX_hydrolase-like_dom_sf"/>
</dbReference>
<dbReference type="GO" id="GO:0046872">
    <property type="term" value="F:metal ion binding"/>
    <property type="evidence" value="ECO:0007669"/>
    <property type="project" value="UniProtKB-KW"/>
</dbReference>
<reference evidence="14" key="2">
    <citation type="submission" date="2007-04" db="EMBL/GenBank/DDBJ databases">
        <title>The genome of the human body louse.</title>
        <authorList>
            <consortium name="The Human Body Louse Genome Consortium"/>
            <person name="Kirkness E."/>
            <person name="Walenz B."/>
            <person name="Hass B."/>
            <person name="Bruggner R."/>
            <person name="Strausberg R."/>
        </authorList>
    </citation>
    <scope>NUCLEOTIDE SEQUENCE</scope>
    <source>
        <strain evidence="14">USDA</strain>
    </source>
</reference>
<dbReference type="InterPro" id="IPR000086">
    <property type="entry name" value="NUDIX_hydrolase_dom"/>
</dbReference>
<dbReference type="OrthoDB" id="447842at2759"/>
<evidence type="ECO:0000256" key="1">
    <source>
        <dbReference type="ARBA" id="ARBA00001936"/>
    </source>
</evidence>
<evidence type="ECO:0000256" key="9">
    <source>
        <dbReference type="ARBA" id="ARBA00093205"/>
    </source>
</evidence>
<feature type="domain" description="Nudix hydrolase" evidence="13">
    <location>
        <begin position="87"/>
        <end position="231"/>
    </location>
</feature>
<dbReference type="OMA" id="MYESIYP"/>
<dbReference type="GO" id="GO:0006742">
    <property type="term" value="P:NADP+ catabolic process"/>
    <property type="evidence" value="ECO:0007669"/>
    <property type="project" value="TreeGrafter"/>
</dbReference>
<keyword evidence="6" id="KW-0460">Magnesium</keyword>
<dbReference type="GO" id="GO:0019677">
    <property type="term" value="P:NAD+ catabolic process"/>
    <property type="evidence" value="ECO:0007669"/>
    <property type="project" value="TreeGrafter"/>
</dbReference>
<dbReference type="GO" id="GO:0005777">
    <property type="term" value="C:peroxisome"/>
    <property type="evidence" value="ECO:0007669"/>
    <property type="project" value="TreeGrafter"/>
</dbReference>
<evidence type="ECO:0000256" key="2">
    <source>
        <dbReference type="ARBA" id="ARBA00001946"/>
    </source>
</evidence>
<dbReference type="GO" id="GO:0005829">
    <property type="term" value="C:cytosol"/>
    <property type="evidence" value="ECO:0007669"/>
    <property type="project" value="TreeGrafter"/>
</dbReference>
<comment type="cofactor">
    <cofactor evidence="2">
        <name>Mg(2+)</name>
        <dbReference type="ChEBI" id="CHEBI:18420"/>
    </cofactor>
</comment>
<evidence type="ECO:0000313" key="15">
    <source>
        <dbReference type="EnsemblMetazoa" id="PHUM050980-PA"/>
    </source>
</evidence>
<evidence type="ECO:0000256" key="5">
    <source>
        <dbReference type="ARBA" id="ARBA00022801"/>
    </source>
</evidence>
<dbReference type="InterPro" id="IPR050241">
    <property type="entry name" value="NAD-cap_RNA_hydrolase_NudC"/>
</dbReference>
<dbReference type="STRING" id="121224.E0VB44"/>
<dbReference type="EC" id="3.6.1.62" evidence="8"/>
<evidence type="ECO:0000256" key="8">
    <source>
        <dbReference type="ARBA" id="ARBA00026102"/>
    </source>
</evidence>
<dbReference type="GO" id="GO:0035529">
    <property type="term" value="F:NADH pyrophosphatase activity"/>
    <property type="evidence" value="ECO:0007669"/>
    <property type="project" value="TreeGrafter"/>
</dbReference>
<evidence type="ECO:0000313" key="16">
    <source>
        <dbReference type="Proteomes" id="UP000009046"/>
    </source>
</evidence>
<proteinExistence type="inferred from homology"/>
<keyword evidence="16" id="KW-1185">Reference proteome</keyword>
<organism>
    <name type="scientific">Pediculus humanus subsp. corporis</name>
    <name type="common">Body louse</name>
    <dbReference type="NCBI Taxonomy" id="121224"/>
    <lineage>
        <taxon>Eukaryota</taxon>
        <taxon>Metazoa</taxon>
        <taxon>Ecdysozoa</taxon>
        <taxon>Arthropoda</taxon>
        <taxon>Hexapoda</taxon>
        <taxon>Insecta</taxon>
        <taxon>Pterygota</taxon>
        <taxon>Neoptera</taxon>
        <taxon>Paraneoptera</taxon>
        <taxon>Psocodea</taxon>
        <taxon>Troctomorpha</taxon>
        <taxon>Phthiraptera</taxon>
        <taxon>Anoplura</taxon>
        <taxon>Pediculidae</taxon>
        <taxon>Pediculus</taxon>
    </lineage>
</organism>
<evidence type="ECO:0000256" key="11">
    <source>
        <dbReference type="ARBA" id="ARBA00093621"/>
    </source>
</evidence>
<name>E0VB44_PEDHC</name>
<dbReference type="InterPro" id="IPR033716">
    <property type="entry name" value="Nudt17_dom"/>
</dbReference>
<dbReference type="PANTHER" id="PTHR42904">
    <property type="entry name" value="NUDIX HYDROLASE, NUDC SUBFAMILY"/>
    <property type="match status" value="1"/>
</dbReference>
<evidence type="ECO:0000256" key="4">
    <source>
        <dbReference type="ARBA" id="ARBA00022723"/>
    </source>
</evidence>
<dbReference type="EMBL" id="AAZO01000603">
    <property type="status" value="NOT_ANNOTATED_CDS"/>
    <property type="molecule type" value="Genomic_DNA"/>
</dbReference>
<comment type="similarity">
    <text evidence="3">Belongs to the Nudix hydrolase family.</text>
</comment>
<evidence type="ECO:0000256" key="10">
    <source>
        <dbReference type="ARBA" id="ARBA00093415"/>
    </source>
</evidence>
<reference evidence="15" key="3">
    <citation type="submission" date="2020-05" db="UniProtKB">
        <authorList>
            <consortium name="EnsemblMetazoa"/>
        </authorList>
    </citation>
    <scope>IDENTIFICATION</scope>
    <source>
        <strain evidence="15">USDA</strain>
    </source>
</reference>
<evidence type="ECO:0000256" key="7">
    <source>
        <dbReference type="ARBA" id="ARBA00023211"/>
    </source>
</evidence>
<dbReference type="PANTHER" id="PTHR42904:SF1">
    <property type="entry name" value="NUCLEOSIDE DIPHOSPHATE-LINKED MOIETY X MOTIF 17"/>
    <property type="match status" value="1"/>
</dbReference>
<dbReference type="Gene3D" id="3.90.79.10">
    <property type="entry name" value="Nucleoside Triphosphate Pyrophosphohydrolase"/>
    <property type="match status" value="1"/>
</dbReference>
<reference evidence="14" key="1">
    <citation type="submission" date="2007-04" db="EMBL/GenBank/DDBJ databases">
        <title>Annotation of Pediculus humanus corporis strain USDA.</title>
        <authorList>
            <person name="Kirkness E."/>
            <person name="Hannick L."/>
            <person name="Hass B."/>
            <person name="Bruggner R."/>
            <person name="Lawson D."/>
            <person name="Bidwell S."/>
            <person name="Joardar V."/>
            <person name="Caler E."/>
            <person name="Walenz B."/>
            <person name="Inman J."/>
            <person name="Schobel S."/>
            <person name="Galinsky K."/>
            <person name="Amedeo P."/>
            <person name="Strausberg R."/>
        </authorList>
    </citation>
    <scope>NUCLEOTIDE SEQUENCE</scope>
    <source>
        <strain evidence="14">USDA</strain>
    </source>
</reference>